<dbReference type="EMBL" id="REFS01000005">
    <property type="protein sequence ID" value="RMB13226.1"/>
    <property type="molecule type" value="Genomic_DNA"/>
</dbReference>
<evidence type="ECO:0000313" key="4">
    <source>
        <dbReference type="Proteomes" id="UP000277326"/>
    </source>
</evidence>
<evidence type="ECO:0000256" key="1">
    <source>
        <dbReference type="SAM" id="MobiDB-lite"/>
    </source>
</evidence>
<protein>
    <submittedName>
        <fullName evidence="3">Uncharacterized protein</fullName>
    </submittedName>
</protein>
<dbReference type="GeneID" id="38469785"/>
<feature type="region of interest" description="Disordered" evidence="1">
    <location>
        <begin position="10"/>
        <end position="38"/>
    </location>
</feature>
<gene>
    <name evidence="3" type="ORF">ATH50_2558</name>
    <name evidence="2" type="ORF">DU502_00825</name>
</gene>
<keyword evidence="5" id="KW-1185">Reference proteome</keyword>
<name>A0A3M0D0Y3_9EURY</name>
<evidence type="ECO:0000313" key="5">
    <source>
        <dbReference type="Proteomes" id="UP000282007"/>
    </source>
</evidence>
<feature type="compositionally biased region" description="Acidic residues" evidence="1">
    <location>
        <begin position="14"/>
        <end position="34"/>
    </location>
</feature>
<dbReference type="Proteomes" id="UP000282007">
    <property type="component" value="Chromosome"/>
</dbReference>
<sequence>MLGRVLGWLGIGGDDADGSDDSGDLEWTDPDIEYGGDGPTRRYTCPECDATIEGVGPDEQVTCPDCHTAFKGVLVPDCAVCPDCGSRIDDFEFYPETRRDTEFAACSCGYRWESDPR</sequence>
<dbReference type="OrthoDB" id="302036at2157"/>
<evidence type="ECO:0000313" key="3">
    <source>
        <dbReference type="EMBL" id="RMB13226.1"/>
    </source>
</evidence>
<dbReference type="AlphaFoldDB" id="A0A3M0D0Y3"/>
<evidence type="ECO:0000313" key="2">
    <source>
        <dbReference type="EMBL" id="AZH24006.1"/>
    </source>
</evidence>
<accession>A0A3M0D0Y3</accession>
<organism evidence="3 4">
    <name type="scientific">Haloplanus aerogenes</name>
    <dbReference type="NCBI Taxonomy" id="660522"/>
    <lineage>
        <taxon>Archaea</taxon>
        <taxon>Methanobacteriati</taxon>
        <taxon>Methanobacteriota</taxon>
        <taxon>Stenosarchaea group</taxon>
        <taxon>Halobacteria</taxon>
        <taxon>Halobacteriales</taxon>
        <taxon>Haloferacaceae</taxon>
        <taxon>Haloplanus</taxon>
    </lineage>
</organism>
<dbReference type="KEGG" id="haer:DU502_00825"/>
<dbReference type="EMBL" id="CP034145">
    <property type="protein sequence ID" value="AZH24006.1"/>
    <property type="molecule type" value="Genomic_DNA"/>
</dbReference>
<reference evidence="3" key="3">
    <citation type="submission" date="2018-10" db="EMBL/GenBank/DDBJ databases">
        <authorList>
            <person name="Whitman W."/>
            <person name="Huntemann M."/>
            <person name="Clum A."/>
            <person name="Pillay M."/>
            <person name="Palaniappan K."/>
            <person name="Varghese N."/>
            <person name="Mikhailova N."/>
            <person name="Stamatis D."/>
            <person name="Reddy T."/>
            <person name="Daum C."/>
            <person name="Shapiro N."/>
            <person name="Ivanova N."/>
            <person name="Kyrpides N."/>
            <person name="Woyke T."/>
        </authorList>
    </citation>
    <scope>NUCLEOTIDE SEQUENCE</scope>
    <source>
        <strain evidence="3">CGMCC 1.10124</strain>
    </source>
</reference>
<proteinExistence type="predicted"/>
<reference evidence="2 5" key="2">
    <citation type="submission" date="2018-07" db="EMBL/GenBank/DDBJ databases">
        <title>Genome sequences of Haloplanus aerogenes JCM 16430T.</title>
        <authorList>
            <person name="Kim Y.B."/>
            <person name="Roh S.W."/>
        </authorList>
    </citation>
    <scope>NUCLEOTIDE SEQUENCE [LARGE SCALE GENOMIC DNA]</scope>
    <source>
        <strain evidence="2 5">JCM 16430</strain>
    </source>
</reference>
<dbReference type="Proteomes" id="UP000277326">
    <property type="component" value="Unassembled WGS sequence"/>
</dbReference>
<reference evidence="3 4" key="1">
    <citation type="journal article" date="2015" name="Stand. Genomic Sci.">
        <title>Genomic Encyclopedia of Bacterial and Archaeal Type Strains, Phase III: the genomes of soil and plant-associated and newly described type strains.</title>
        <authorList>
            <person name="Whitman W.B."/>
            <person name="Woyke T."/>
            <person name="Klenk H.P."/>
            <person name="Zhou Y."/>
            <person name="Lilburn T.G."/>
            <person name="Beck B.J."/>
            <person name="De Vos P."/>
            <person name="Vandamme P."/>
            <person name="Eisen J.A."/>
            <person name="Garrity G."/>
            <person name="Hugenholtz P."/>
            <person name="Kyrpides N.C."/>
        </authorList>
    </citation>
    <scope>NUCLEOTIDE SEQUENCE [LARGE SCALE GENOMIC DNA]</scope>
    <source>
        <strain evidence="3 4">CGMCC 1.10124</strain>
    </source>
</reference>
<dbReference type="RefSeq" id="WP_121921156.1">
    <property type="nucleotide sequence ID" value="NZ_CP034145.1"/>
</dbReference>